<organism evidence="1">
    <name type="scientific">Dasosvirus sp</name>
    <dbReference type="NCBI Taxonomy" id="2487764"/>
    <lineage>
        <taxon>Viruses</taxon>
        <taxon>Varidnaviria</taxon>
        <taxon>Bamfordvirae</taxon>
        <taxon>Nucleocytoviricota</taxon>
        <taxon>Megaviricetes</taxon>
        <taxon>Imitervirales</taxon>
        <taxon>Mimiviridae</taxon>
        <taxon>Klosneuvirinae</taxon>
    </lineage>
</organism>
<gene>
    <name evidence="1" type="ORF">Dasosvirus5_17</name>
</gene>
<proteinExistence type="predicted"/>
<name>A0A3G4ZRK8_9VIRU</name>
<sequence>NVAKRTINKNKWRYRFYQWICYVRLQHCVDPDASKIICAYL</sequence>
<accession>A0A3G4ZRK8</accession>
<feature type="non-terminal residue" evidence="1">
    <location>
        <position position="1"/>
    </location>
</feature>
<dbReference type="EMBL" id="MK072046">
    <property type="protein sequence ID" value="AYV77538.1"/>
    <property type="molecule type" value="Genomic_DNA"/>
</dbReference>
<reference evidence="1" key="1">
    <citation type="submission" date="2018-10" db="EMBL/GenBank/DDBJ databases">
        <title>Hidden diversity of soil giant viruses.</title>
        <authorList>
            <person name="Schulz F."/>
            <person name="Alteio L."/>
            <person name="Goudeau D."/>
            <person name="Ryan E.M."/>
            <person name="Malmstrom R.R."/>
            <person name="Blanchard J."/>
            <person name="Woyke T."/>
        </authorList>
    </citation>
    <scope>NUCLEOTIDE SEQUENCE</scope>
    <source>
        <strain evidence="1">DSV1</strain>
    </source>
</reference>
<evidence type="ECO:0000313" key="1">
    <source>
        <dbReference type="EMBL" id="AYV77538.1"/>
    </source>
</evidence>
<protein>
    <submittedName>
        <fullName evidence="1">Uncharacterized protein</fullName>
    </submittedName>
</protein>